<dbReference type="AlphaFoldDB" id="A0A7W9GHN4"/>
<keyword evidence="2" id="KW-1185">Reference proteome</keyword>
<reference evidence="1 2" key="1">
    <citation type="submission" date="2020-08" db="EMBL/GenBank/DDBJ databases">
        <title>Sequencing the genomes of 1000 actinobacteria strains.</title>
        <authorList>
            <person name="Klenk H.-P."/>
        </authorList>
    </citation>
    <scope>NUCLEOTIDE SEQUENCE [LARGE SCALE GENOMIC DNA]</scope>
    <source>
        <strain evidence="1 2">DSM 45507</strain>
    </source>
</reference>
<dbReference type="Proteomes" id="UP000579153">
    <property type="component" value="Unassembled WGS sequence"/>
</dbReference>
<comment type="caution">
    <text evidence="1">The sequence shown here is derived from an EMBL/GenBank/DDBJ whole genome shotgun (WGS) entry which is preliminary data.</text>
</comment>
<dbReference type="RefSeq" id="WP_185076822.1">
    <property type="nucleotide sequence ID" value="NZ_JACHMB010000001.1"/>
</dbReference>
<protein>
    <recommendedName>
        <fullName evidence="3">Phage integrase family protein</fullName>
    </recommendedName>
</protein>
<gene>
    <name evidence="1" type="ORF">HD596_010527</name>
</gene>
<name>A0A7W9GHN4_9ACTN</name>
<proteinExistence type="predicted"/>
<organism evidence="1 2">
    <name type="scientific">Nonomuraea jabiensis</name>
    <dbReference type="NCBI Taxonomy" id="882448"/>
    <lineage>
        <taxon>Bacteria</taxon>
        <taxon>Bacillati</taxon>
        <taxon>Actinomycetota</taxon>
        <taxon>Actinomycetes</taxon>
        <taxon>Streptosporangiales</taxon>
        <taxon>Streptosporangiaceae</taxon>
        <taxon>Nonomuraea</taxon>
    </lineage>
</organism>
<sequence>MNAAQVRTVKNVLDRLESFHQLTGRRHRGGPAATHRHARPLRDRVIVHTMLGTGLRRAEIGGGYVEDL</sequence>
<evidence type="ECO:0000313" key="2">
    <source>
        <dbReference type="Proteomes" id="UP000579153"/>
    </source>
</evidence>
<evidence type="ECO:0008006" key="3">
    <source>
        <dbReference type="Google" id="ProtNLM"/>
    </source>
</evidence>
<dbReference type="EMBL" id="JACHMB010000001">
    <property type="protein sequence ID" value="MBB5783771.1"/>
    <property type="molecule type" value="Genomic_DNA"/>
</dbReference>
<evidence type="ECO:0000313" key="1">
    <source>
        <dbReference type="EMBL" id="MBB5783771.1"/>
    </source>
</evidence>
<accession>A0A7W9GHN4</accession>